<keyword evidence="9" id="KW-1185">Reference proteome</keyword>
<dbReference type="GO" id="GO:0005794">
    <property type="term" value="C:Golgi apparatus"/>
    <property type="evidence" value="ECO:0007669"/>
    <property type="project" value="TreeGrafter"/>
</dbReference>
<dbReference type="PANTHER" id="PTHR19317">
    <property type="entry name" value="PRENYLATED RAB ACCEPTOR 1-RELATED"/>
    <property type="match status" value="1"/>
</dbReference>
<keyword evidence="5 7" id="KW-1133">Transmembrane helix</keyword>
<evidence type="ECO:0000313" key="8">
    <source>
        <dbReference type="EMBL" id="KAK2583393.1"/>
    </source>
</evidence>
<comment type="similarity">
    <text evidence="3 7">Belongs to the PRA1 family.</text>
</comment>
<sequence>MDTEITISGDMQTPPLKHNTTDGSDFLQFSQLQLNKLGYPQIYTWLAQRKNSIKPWSLFLNTHYIRSPPSITRLSKRIAKNIAYFQSNYFFVFIGLFIYCLITSPLLLLAVIASLGTCYKVSKWHANEGVSILGHKLSLAQLYTLVAICSLPLFLLVGAGGVLFWVLGASWFLITLHATFFNIDAIICPGEEELDKLIVEEV</sequence>
<evidence type="ECO:0000256" key="1">
    <source>
        <dbReference type="ARBA" id="ARBA00004141"/>
    </source>
</evidence>
<dbReference type="InterPro" id="IPR004895">
    <property type="entry name" value="Prenylated_rab_accept_PRA1"/>
</dbReference>
<evidence type="ECO:0000256" key="5">
    <source>
        <dbReference type="ARBA" id="ARBA00022989"/>
    </source>
</evidence>
<feature type="transmembrane region" description="Helical" evidence="7">
    <location>
        <begin position="89"/>
        <end position="122"/>
    </location>
</feature>
<evidence type="ECO:0000256" key="4">
    <source>
        <dbReference type="ARBA" id="ARBA00022692"/>
    </source>
</evidence>
<dbReference type="GO" id="GO:0016020">
    <property type="term" value="C:membrane"/>
    <property type="evidence" value="ECO:0007669"/>
    <property type="project" value="UniProtKB-SubCell"/>
</dbReference>
<comment type="caution">
    <text evidence="8">The sequence shown here is derived from an EMBL/GenBank/DDBJ whole genome shotgun (WGS) entry which is preliminary data.</text>
</comment>
<evidence type="ECO:0000256" key="6">
    <source>
        <dbReference type="ARBA" id="ARBA00023136"/>
    </source>
</evidence>
<dbReference type="PANTHER" id="PTHR19317:SF0">
    <property type="entry name" value="PRENYLATED RAB ACCEPTOR PROTEIN 1"/>
    <property type="match status" value="1"/>
</dbReference>
<accession>A0AAD9RPJ1</accession>
<gene>
    <name evidence="8" type="ORF">KPH14_009381</name>
</gene>
<reference evidence="8" key="1">
    <citation type="submission" date="2021-08" db="EMBL/GenBank/DDBJ databases">
        <authorList>
            <person name="Misof B."/>
            <person name="Oliver O."/>
            <person name="Podsiadlowski L."/>
            <person name="Donath A."/>
            <person name="Peters R."/>
            <person name="Mayer C."/>
            <person name="Rust J."/>
            <person name="Gunkel S."/>
            <person name="Lesny P."/>
            <person name="Martin S."/>
            <person name="Oeyen J.P."/>
            <person name="Petersen M."/>
            <person name="Panagiotis P."/>
            <person name="Wilbrandt J."/>
            <person name="Tanja T."/>
        </authorList>
    </citation>
    <scope>NUCLEOTIDE SEQUENCE</scope>
    <source>
        <strain evidence="8">GBR_01_08_01A</strain>
        <tissue evidence="8">Thorax + abdomen</tissue>
    </source>
</reference>
<comment type="subcellular location">
    <subcellularLocation>
        <location evidence="2">Cytoplasmic vesicle</location>
        <location evidence="2">Secretory vesicle</location>
        <location evidence="2">Synaptic vesicle</location>
    </subcellularLocation>
    <subcellularLocation>
        <location evidence="1 7">Membrane</location>
        <topology evidence="1 7">Multi-pass membrane protein</topology>
    </subcellularLocation>
</comment>
<dbReference type="EMBL" id="JAIFRP010000030">
    <property type="protein sequence ID" value="KAK2583393.1"/>
    <property type="molecule type" value="Genomic_DNA"/>
</dbReference>
<name>A0AAD9RPJ1_9HYME</name>
<dbReference type="Proteomes" id="UP001258017">
    <property type="component" value="Unassembled WGS sequence"/>
</dbReference>
<keyword evidence="6 7" id="KW-0472">Membrane</keyword>
<protein>
    <recommendedName>
        <fullName evidence="7">PRA1 family protein</fullName>
    </recommendedName>
</protein>
<evidence type="ECO:0000256" key="2">
    <source>
        <dbReference type="ARBA" id="ARBA00004234"/>
    </source>
</evidence>
<organism evidence="8 9">
    <name type="scientific">Odynerus spinipes</name>
    <dbReference type="NCBI Taxonomy" id="1348599"/>
    <lineage>
        <taxon>Eukaryota</taxon>
        <taxon>Metazoa</taxon>
        <taxon>Ecdysozoa</taxon>
        <taxon>Arthropoda</taxon>
        <taxon>Hexapoda</taxon>
        <taxon>Insecta</taxon>
        <taxon>Pterygota</taxon>
        <taxon>Neoptera</taxon>
        <taxon>Endopterygota</taxon>
        <taxon>Hymenoptera</taxon>
        <taxon>Apocrita</taxon>
        <taxon>Aculeata</taxon>
        <taxon>Vespoidea</taxon>
        <taxon>Vespidae</taxon>
        <taxon>Eumeninae</taxon>
        <taxon>Odynerus</taxon>
    </lineage>
</organism>
<evidence type="ECO:0000256" key="3">
    <source>
        <dbReference type="ARBA" id="ARBA00006483"/>
    </source>
</evidence>
<dbReference type="Pfam" id="PF03208">
    <property type="entry name" value="PRA1"/>
    <property type="match status" value="1"/>
</dbReference>
<dbReference type="AlphaFoldDB" id="A0AAD9RPJ1"/>
<dbReference type="GO" id="GO:0008021">
    <property type="term" value="C:synaptic vesicle"/>
    <property type="evidence" value="ECO:0007669"/>
    <property type="project" value="UniProtKB-SubCell"/>
</dbReference>
<feature type="transmembrane region" description="Helical" evidence="7">
    <location>
        <begin position="142"/>
        <end position="167"/>
    </location>
</feature>
<proteinExistence type="inferred from homology"/>
<evidence type="ECO:0000313" key="9">
    <source>
        <dbReference type="Proteomes" id="UP001258017"/>
    </source>
</evidence>
<keyword evidence="4 7" id="KW-0812">Transmembrane</keyword>
<reference evidence="8" key="2">
    <citation type="journal article" date="2023" name="Commun. Biol.">
        <title>Intrasexual cuticular hydrocarbon dimorphism in a wasp sheds light on hydrocarbon biosynthesis genes in Hymenoptera.</title>
        <authorList>
            <person name="Moris V.C."/>
            <person name="Podsiadlowski L."/>
            <person name="Martin S."/>
            <person name="Oeyen J.P."/>
            <person name="Donath A."/>
            <person name="Petersen M."/>
            <person name="Wilbrandt J."/>
            <person name="Misof B."/>
            <person name="Liedtke D."/>
            <person name="Thamm M."/>
            <person name="Scheiner R."/>
            <person name="Schmitt T."/>
            <person name="Niehuis O."/>
        </authorList>
    </citation>
    <scope>NUCLEOTIDE SEQUENCE</scope>
    <source>
        <strain evidence="8">GBR_01_08_01A</strain>
    </source>
</reference>
<evidence type="ECO:0000256" key="7">
    <source>
        <dbReference type="RuleBase" id="RU363107"/>
    </source>
</evidence>